<reference evidence="1 2" key="1">
    <citation type="submission" date="2023-04" db="EMBL/GenBank/DDBJ databases">
        <title>Jannaschia ovalis sp. nov., a marine bacterium isolated from sea tidal flat.</title>
        <authorList>
            <person name="Kwon D.Y."/>
            <person name="Kim J.-J."/>
        </authorList>
    </citation>
    <scope>NUCLEOTIDE SEQUENCE [LARGE SCALE GENOMIC DNA]</scope>
    <source>
        <strain evidence="1 2">GRR-S6-38</strain>
    </source>
</reference>
<dbReference type="RefSeq" id="WP_279967280.1">
    <property type="nucleotide sequence ID" value="NZ_CP122537.1"/>
</dbReference>
<protein>
    <recommendedName>
        <fullName evidence="3">Sulfotransferase family protein</fullName>
    </recommendedName>
</protein>
<organism evidence="1 2">
    <name type="scientific">Jannaschia ovalis</name>
    <dbReference type="NCBI Taxonomy" id="3038773"/>
    <lineage>
        <taxon>Bacteria</taxon>
        <taxon>Pseudomonadati</taxon>
        <taxon>Pseudomonadota</taxon>
        <taxon>Alphaproteobacteria</taxon>
        <taxon>Rhodobacterales</taxon>
        <taxon>Roseobacteraceae</taxon>
        <taxon>Jannaschia</taxon>
    </lineage>
</organism>
<dbReference type="SUPFAM" id="SSF52540">
    <property type="entry name" value="P-loop containing nucleoside triphosphate hydrolases"/>
    <property type="match status" value="1"/>
</dbReference>
<evidence type="ECO:0000313" key="1">
    <source>
        <dbReference type="EMBL" id="WGH80220.1"/>
    </source>
</evidence>
<evidence type="ECO:0000313" key="2">
    <source>
        <dbReference type="Proteomes" id="UP001243420"/>
    </source>
</evidence>
<accession>A0ABY8LIJ3</accession>
<evidence type="ECO:0008006" key="3">
    <source>
        <dbReference type="Google" id="ProtNLM"/>
    </source>
</evidence>
<dbReference type="InterPro" id="IPR027417">
    <property type="entry name" value="P-loop_NTPase"/>
</dbReference>
<proteinExistence type="predicted"/>
<dbReference type="Gene3D" id="3.40.50.300">
    <property type="entry name" value="P-loop containing nucleotide triphosphate hydrolases"/>
    <property type="match status" value="1"/>
</dbReference>
<dbReference type="EMBL" id="CP122537">
    <property type="protein sequence ID" value="WGH80220.1"/>
    <property type="molecule type" value="Genomic_DNA"/>
</dbReference>
<sequence length="316" mass="33676">MTVLTIHIGAHKTGTTALQRALDGNAAAIQAQGVLYPDVCRFHHAQHRLAFALKGMADPVRGDRPDLAAEAGALTAALDATDLPKVLVSSEEFFSAPPERIAALRAVLDGRAVRLVATVRRPDAMFLSIWNQKAKQPGNGFARMASSFLDDPRSLDPDLDFRSCLQAWTDAFGPEALTLLRHEEGPPVAQMLGALGCPPDAVAVPGPANASLSGAAVEAMRLAKAVGLSTEAQRNLLTLTQEVFADHPPFHLAAAERRRIVAAFEPGNDALFAAMGVENPYRVETLDFPDVPAGPGPNIRLRDLMMLLGEVLDFAA</sequence>
<gene>
    <name evidence="1" type="ORF">P8627_08130</name>
</gene>
<dbReference type="Proteomes" id="UP001243420">
    <property type="component" value="Chromosome"/>
</dbReference>
<name>A0ABY8LIJ3_9RHOB</name>
<keyword evidence="2" id="KW-1185">Reference proteome</keyword>